<evidence type="ECO:0000256" key="1">
    <source>
        <dbReference type="SAM" id="Phobius"/>
    </source>
</evidence>
<organism evidence="2 3">
    <name type="scientific">Pyrobaculum aerophilum</name>
    <dbReference type="NCBI Taxonomy" id="13773"/>
    <lineage>
        <taxon>Archaea</taxon>
        <taxon>Thermoproteota</taxon>
        <taxon>Thermoprotei</taxon>
        <taxon>Thermoproteales</taxon>
        <taxon>Thermoproteaceae</taxon>
        <taxon>Pyrobaculum</taxon>
    </lineage>
</organism>
<comment type="caution">
    <text evidence="2">The sequence shown here is derived from an EMBL/GenBank/DDBJ whole genome shotgun (WGS) entry which is preliminary data.</text>
</comment>
<dbReference type="Proteomes" id="UP000256877">
    <property type="component" value="Unassembled WGS sequence"/>
</dbReference>
<keyword evidence="1" id="KW-0812">Transmembrane</keyword>
<gene>
    <name evidence="2" type="ORF">CGL52_05905</name>
</gene>
<evidence type="ECO:0000313" key="3">
    <source>
        <dbReference type="Proteomes" id="UP000256877"/>
    </source>
</evidence>
<name>A0A371R4Q1_9CREN</name>
<reference evidence="2 3" key="1">
    <citation type="submission" date="2017-07" db="EMBL/GenBank/DDBJ databases">
        <title>Draft genome sequence of aerobic hyperthermophilic archaea, Pyrobaculum aerophilum YKB31 and YKB32.</title>
        <authorList>
            <person name="Mochizuki T."/>
            <person name="Berliner A.J."/>
            <person name="Yoshida-Takashima Y."/>
            <person name="Takaki Y."/>
            <person name="Nunoura T."/>
            <person name="Takai K."/>
        </authorList>
    </citation>
    <scope>NUCLEOTIDE SEQUENCE [LARGE SCALE GENOMIC DNA]</scope>
    <source>
        <strain evidence="2 3">YKB32</strain>
    </source>
</reference>
<keyword evidence="1" id="KW-0472">Membrane</keyword>
<dbReference type="RefSeq" id="WP_116430473.1">
    <property type="nucleotide sequence ID" value="NZ_NMUF01000012.1"/>
</dbReference>
<dbReference type="OrthoDB" id="29274at2157"/>
<proteinExistence type="predicted"/>
<evidence type="ECO:0000313" key="2">
    <source>
        <dbReference type="EMBL" id="RFA99020.1"/>
    </source>
</evidence>
<sequence>MFGLIALTVIAVITALALRRVRDRVLTGLAVAGLILLSVPALLVNGDVVERIIAAIYVYAPYWEYLIPAAFFTAALLPKGGRRRRRKKPVFNRDVVTV</sequence>
<dbReference type="AlphaFoldDB" id="A0A371R4Q1"/>
<keyword evidence="1" id="KW-1133">Transmembrane helix</keyword>
<protein>
    <submittedName>
        <fullName evidence="2">Uncharacterized protein</fullName>
    </submittedName>
</protein>
<feature type="transmembrane region" description="Helical" evidence="1">
    <location>
        <begin position="27"/>
        <end position="44"/>
    </location>
</feature>
<accession>A0A371R4Q1</accession>
<feature type="transmembrane region" description="Helical" evidence="1">
    <location>
        <begin position="56"/>
        <end position="77"/>
    </location>
</feature>
<dbReference type="EMBL" id="NMUF01000012">
    <property type="protein sequence ID" value="RFA99020.1"/>
    <property type="molecule type" value="Genomic_DNA"/>
</dbReference>